<dbReference type="RefSeq" id="WP_320188892.1">
    <property type="nucleotide sequence ID" value="NZ_CP192772.1"/>
</dbReference>
<protein>
    <recommendedName>
        <fullName evidence="3">DUF4265 domain-containing protein</fullName>
    </recommendedName>
</protein>
<evidence type="ECO:0008006" key="3">
    <source>
        <dbReference type="Google" id="ProtNLM"/>
    </source>
</evidence>
<proteinExistence type="predicted"/>
<keyword evidence="2" id="KW-1185">Reference proteome</keyword>
<reference evidence="1" key="1">
    <citation type="journal article" date="2023" name="Phytobiomes J">
        <title>Deciphering the key players within the bacterial microbiota associated with aerial crown gall tumors on rhododendron: Insights into the gallobiome.</title>
        <authorList>
            <person name="Kuzmanovic N."/>
            <person name="Nesme J."/>
            <person name="Wolf J."/>
            <person name="Neumann-Schaal M."/>
            <person name="Petersen J."/>
            <person name="Fernandez-Gnecco G."/>
            <person name="Sproeer C."/>
            <person name="Bunk B."/>
            <person name="Overmann J."/>
            <person name="Sorensen S.J."/>
            <person name="Idczak E."/>
            <person name="Smalla K."/>
        </authorList>
    </citation>
    <scope>NUCLEOTIDE SEQUENCE [LARGE SCALE GENOMIC DNA]</scope>
    <source>
        <strain evidence="1">Rho-14.1</strain>
    </source>
</reference>
<accession>A0ABU4W501</accession>
<sequence length="152" mass="17782">MTELKYLPADWMDEYVPDAQADPDKFIFREATGVFFLRPFEDQEDEETYQRKLQHGDIVMFQEHRQFGDFLLMIEADGSWETDKPIPEQANCLRLDHDTDTLQQSVEKLISENSLSEGDHDIDAYWWSSYHVPLNFIVEGETAKFVKIEGVA</sequence>
<comment type="caution">
    <text evidence="1">The sequence shown here is derived from an EMBL/GenBank/DDBJ whole genome shotgun (WGS) entry which is preliminary data.</text>
</comment>
<gene>
    <name evidence="1" type="ORF">RMS29_27095</name>
</gene>
<evidence type="ECO:0000313" key="1">
    <source>
        <dbReference type="EMBL" id="MDX8332868.1"/>
    </source>
</evidence>
<dbReference type="EMBL" id="JAVRAD010000026">
    <property type="protein sequence ID" value="MDX8332868.1"/>
    <property type="molecule type" value="Genomic_DNA"/>
</dbReference>
<name>A0ABU4W501_9HYPH</name>
<dbReference type="Proteomes" id="UP001277561">
    <property type="component" value="Unassembled WGS sequence"/>
</dbReference>
<evidence type="ECO:0000313" key="2">
    <source>
        <dbReference type="Proteomes" id="UP001277561"/>
    </source>
</evidence>
<organism evidence="1 2">
    <name type="scientific">Agrobacterium rosae</name>
    <dbReference type="NCBI Taxonomy" id="1972867"/>
    <lineage>
        <taxon>Bacteria</taxon>
        <taxon>Pseudomonadati</taxon>
        <taxon>Pseudomonadota</taxon>
        <taxon>Alphaproteobacteria</taxon>
        <taxon>Hyphomicrobiales</taxon>
        <taxon>Rhizobiaceae</taxon>
        <taxon>Rhizobium/Agrobacterium group</taxon>
        <taxon>Agrobacterium</taxon>
    </lineage>
</organism>